<dbReference type="Proteomes" id="UP001500620">
    <property type="component" value="Unassembled WGS sequence"/>
</dbReference>
<feature type="transmembrane region" description="Helical" evidence="6">
    <location>
        <begin position="20"/>
        <end position="45"/>
    </location>
</feature>
<dbReference type="InterPro" id="IPR051790">
    <property type="entry name" value="Cytochrome_c-biogenesis_DsbD"/>
</dbReference>
<evidence type="ECO:0000256" key="2">
    <source>
        <dbReference type="ARBA" id="ARBA00006143"/>
    </source>
</evidence>
<organism evidence="8 9">
    <name type="scientific">Dactylosporangium darangshiense</name>
    <dbReference type="NCBI Taxonomy" id="579108"/>
    <lineage>
        <taxon>Bacteria</taxon>
        <taxon>Bacillati</taxon>
        <taxon>Actinomycetota</taxon>
        <taxon>Actinomycetes</taxon>
        <taxon>Micromonosporales</taxon>
        <taxon>Micromonosporaceae</taxon>
        <taxon>Dactylosporangium</taxon>
    </lineage>
</organism>
<feature type="transmembrane region" description="Helical" evidence="6">
    <location>
        <begin position="173"/>
        <end position="197"/>
    </location>
</feature>
<comment type="caution">
    <text evidence="8">The sequence shown here is derived from an EMBL/GenBank/DDBJ whole genome shotgun (WGS) entry which is preliminary data.</text>
</comment>
<evidence type="ECO:0000259" key="7">
    <source>
        <dbReference type="Pfam" id="PF02683"/>
    </source>
</evidence>
<dbReference type="RefSeq" id="WP_345120400.1">
    <property type="nucleotide sequence ID" value="NZ_BAABAT010000001.1"/>
</dbReference>
<sequence length="252" mass="25589">MPTVLADAGTVAASGPLLAAIAIAVLAGLASFLSPCILPLVPGYLSYVTGLAGADLDSGQRRGRVVAGVGLFIAGFSAVFIGLIVLATRAAMSMLVHRRLIEVIAGIAVIVLGLAFMGVVPGLERQWRIQRLPAAGLIGAPVFGMVFALSWAPCTGPTLGAVIALGSTSGSQARAVTLAVAYSLGIGLPFIAVGLGFQRLIGVVKFIRRNSRWVTRVGGALLVLVGLALVTGVWSSLMIALQSNIGPGSVPI</sequence>
<proteinExistence type="inferred from homology"/>
<feature type="transmembrane region" description="Helical" evidence="6">
    <location>
        <begin position="217"/>
        <end position="241"/>
    </location>
</feature>
<keyword evidence="5 6" id="KW-0472">Membrane</keyword>
<evidence type="ECO:0000256" key="5">
    <source>
        <dbReference type="ARBA" id="ARBA00023136"/>
    </source>
</evidence>
<protein>
    <submittedName>
        <fullName evidence="8">Cytochrome c biogenesis protein CcdA</fullName>
    </submittedName>
</protein>
<feature type="transmembrane region" description="Helical" evidence="6">
    <location>
        <begin position="65"/>
        <end position="88"/>
    </location>
</feature>
<evidence type="ECO:0000256" key="3">
    <source>
        <dbReference type="ARBA" id="ARBA00022692"/>
    </source>
</evidence>
<keyword evidence="4 6" id="KW-1133">Transmembrane helix</keyword>
<gene>
    <name evidence="8" type="ORF">GCM10022255_003440</name>
</gene>
<comment type="subcellular location">
    <subcellularLocation>
        <location evidence="1">Membrane</location>
        <topology evidence="1">Multi-pass membrane protein</topology>
    </subcellularLocation>
</comment>
<feature type="transmembrane region" description="Helical" evidence="6">
    <location>
        <begin position="100"/>
        <end position="120"/>
    </location>
</feature>
<evidence type="ECO:0000313" key="9">
    <source>
        <dbReference type="Proteomes" id="UP001500620"/>
    </source>
</evidence>
<keyword evidence="3 6" id="KW-0812">Transmembrane</keyword>
<keyword evidence="9" id="KW-1185">Reference proteome</keyword>
<dbReference type="PANTHER" id="PTHR31272:SF4">
    <property type="entry name" value="CYTOCHROME C-TYPE BIOGENESIS PROTEIN HI_1454-RELATED"/>
    <property type="match status" value="1"/>
</dbReference>
<dbReference type="PANTHER" id="PTHR31272">
    <property type="entry name" value="CYTOCHROME C-TYPE BIOGENESIS PROTEIN HI_1454-RELATED"/>
    <property type="match status" value="1"/>
</dbReference>
<dbReference type="Pfam" id="PF02683">
    <property type="entry name" value="DsbD_TM"/>
    <property type="match status" value="1"/>
</dbReference>
<accession>A0ABP8CUR2</accession>
<evidence type="ECO:0000256" key="1">
    <source>
        <dbReference type="ARBA" id="ARBA00004141"/>
    </source>
</evidence>
<comment type="similarity">
    <text evidence="2">Belongs to the DsbD family.</text>
</comment>
<evidence type="ECO:0000256" key="4">
    <source>
        <dbReference type="ARBA" id="ARBA00022989"/>
    </source>
</evidence>
<reference evidence="9" key="1">
    <citation type="journal article" date="2019" name="Int. J. Syst. Evol. Microbiol.">
        <title>The Global Catalogue of Microorganisms (GCM) 10K type strain sequencing project: providing services to taxonomists for standard genome sequencing and annotation.</title>
        <authorList>
            <consortium name="The Broad Institute Genomics Platform"/>
            <consortium name="The Broad Institute Genome Sequencing Center for Infectious Disease"/>
            <person name="Wu L."/>
            <person name="Ma J."/>
        </authorList>
    </citation>
    <scope>NUCLEOTIDE SEQUENCE [LARGE SCALE GENOMIC DNA]</scope>
    <source>
        <strain evidence="9">JCM 17441</strain>
    </source>
</reference>
<dbReference type="InterPro" id="IPR003834">
    <property type="entry name" value="Cyt_c_assmbl_TM_dom"/>
</dbReference>
<feature type="domain" description="Cytochrome C biogenesis protein transmembrane" evidence="7">
    <location>
        <begin position="19"/>
        <end position="202"/>
    </location>
</feature>
<name>A0ABP8CUR2_9ACTN</name>
<dbReference type="EMBL" id="BAABAT010000001">
    <property type="protein sequence ID" value="GAA4243621.1"/>
    <property type="molecule type" value="Genomic_DNA"/>
</dbReference>
<evidence type="ECO:0000256" key="6">
    <source>
        <dbReference type="SAM" id="Phobius"/>
    </source>
</evidence>
<evidence type="ECO:0000313" key="8">
    <source>
        <dbReference type="EMBL" id="GAA4243621.1"/>
    </source>
</evidence>